<feature type="domain" description="DUF3444" evidence="1">
    <location>
        <begin position="5"/>
        <end position="62"/>
    </location>
</feature>
<evidence type="ECO:0000259" key="1">
    <source>
        <dbReference type="Pfam" id="PF11926"/>
    </source>
</evidence>
<comment type="caution">
    <text evidence="2">The sequence shown here is derived from an EMBL/GenBank/DDBJ whole genome shotgun (WGS) entry which is preliminary data.</text>
</comment>
<dbReference type="PANTHER" id="PTHR45089:SF24">
    <property type="entry name" value="DNAJ HEAT SHOCK N-TERMINAL DOMAIN-CONTAINING PROTEIN"/>
    <property type="match status" value="1"/>
</dbReference>
<organism evidence="2 3">
    <name type="scientific">Solanum pinnatisectum</name>
    <name type="common">tansyleaf nightshade</name>
    <dbReference type="NCBI Taxonomy" id="50273"/>
    <lineage>
        <taxon>Eukaryota</taxon>
        <taxon>Viridiplantae</taxon>
        <taxon>Streptophyta</taxon>
        <taxon>Embryophyta</taxon>
        <taxon>Tracheophyta</taxon>
        <taxon>Spermatophyta</taxon>
        <taxon>Magnoliopsida</taxon>
        <taxon>eudicotyledons</taxon>
        <taxon>Gunneridae</taxon>
        <taxon>Pentapetalae</taxon>
        <taxon>asterids</taxon>
        <taxon>lamiids</taxon>
        <taxon>Solanales</taxon>
        <taxon>Solanaceae</taxon>
        <taxon>Solanoideae</taxon>
        <taxon>Solaneae</taxon>
        <taxon>Solanum</taxon>
    </lineage>
</organism>
<protein>
    <recommendedName>
        <fullName evidence="1">DUF3444 domain-containing protein</fullName>
    </recommendedName>
</protein>
<sequence>MTKLKTFEYADTNFSNFDKDKDKFCFKVGQVWAAYDTLDAMPRFYVVIRKILSLAFKLCITWDFQLLVIGNSEDIEDLPMFSHLACSMNGNNYDAIKIFPLEGETWPLSKDWAMNWCTHLGTNKNSNYEFIEVLAKCVDSIGVHVAYLVKAKDFTFLFRRVGDPFLVLAIDMFSFSHRIPSMKMTGMERHDVPEESFELDPSSLPTDQVGISASSIDQRVTTYLMDSINFAENYVALVPNQVRPEPEFYRFLGAGSNRNTSFFTVYKLNRSSRNT</sequence>
<dbReference type="Pfam" id="PF11926">
    <property type="entry name" value="DUF3444"/>
    <property type="match status" value="2"/>
</dbReference>
<dbReference type="EMBL" id="JAWPEI010000001">
    <property type="protein sequence ID" value="KAK4737780.1"/>
    <property type="molecule type" value="Genomic_DNA"/>
</dbReference>
<keyword evidence="3" id="KW-1185">Reference proteome</keyword>
<dbReference type="PANTHER" id="PTHR45089">
    <property type="entry name" value="DNAJ HEAT SHOCK AMINO-TERMINAL DOMAIN PROTEIN-RELATED"/>
    <property type="match status" value="1"/>
</dbReference>
<proteinExistence type="predicted"/>
<reference evidence="2 3" key="1">
    <citation type="submission" date="2023-10" db="EMBL/GenBank/DDBJ databases">
        <title>Genome-Wide Identification Analysis in wild type Solanum Pinnatisectum Reveals Some Genes Defensing Phytophthora Infestans.</title>
        <authorList>
            <person name="Sun C."/>
        </authorList>
    </citation>
    <scope>NUCLEOTIDE SEQUENCE [LARGE SCALE GENOMIC DNA]</scope>
    <source>
        <strain evidence="2">LQN</strain>
        <tissue evidence="2">Leaf</tissue>
    </source>
</reference>
<accession>A0AAV9MLL5</accession>
<gene>
    <name evidence="2" type="ORF">R3W88_001477</name>
</gene>
<evidence type="ECO:0000313" key="2">
    <source>
        <dbReference type="EMBL" id="KAK4737780.1"/>
    </source>
</evidence>
<dbReference type="InterPro" id="IPR024593">
    <property type="entry name" value="DUF3444"/>
</dbReference>
<dbReference type="AlphaFoldDB" id="A0AAV9MLL5"/>
<dbReference type="Proteomes" id="UP001311915">
    <property type="component" value="Unassembled WGS sequence"/>
</dbReference>
<evidence type="ECO:0000313" key="3">
    <source>
        <dbReference type="Proteomes" id="UP001311915"/>
    </source>
</evidence>
<name>A0AAV9MLL5_9SOLN</name>
<feature type="domain" description="DUF3444" evidence="1">
    <location>
        <begin position="69"/>
        <end position="188"/>
    </location>
</feature>